<dbReference type="AlphaFoldDB" id="F2U9Y4"/>
<evidence type="ECO:0000256" key="1">
    <source>
        <dbReference type="ARBA" id="ARBA00007558"/>
    </source>
</evidence>
<evidence type="ECO:0000259" key="4">
    <source>
        <dbReference type="Pfam" id="PF04884"/>
    </source>
</evidence>
<gene>
    <name evidence="5" type="ORF">PTSG_05267</name>
</gene>
<comment type="similarity">
    <text evidence="1">Belongs to the RUS1 family.</text>
</comment>
<evidence type="ECO:0000313" key="5">
    <source>
        <dbReference type="EMBL" id="EGD73559.1"/>
    </source>
</evidence>
<dbReference type="InParanoid" id="F2U9Y4"/>
<keyword evidence="6" id="KW-1185">Reference proteome</keyword>
<keyword evidence="3" id="KW-0812">Transmembrane</keyword>
<dbReference type="Pfam" id="PF04884">
    <property type="entry name" value="UVB_sens_prot"/>
    <property type="match status" value="1"/>
</dbReference>
<dbReference type="InterPro" id="IPR006968">
    <property type="entry name" value="RUS_fam"/>
</dbReference>
<protein>
    <recommendedName>
        <fullName evidence="4">Protein root UVB sensitive/RUS domain-containing protein</fullName>
    </recommendedName>
</protein>
<keyword evidence="3" id="KW-0472">Membrane</keyword>
<name>F2U9Y4_SALR5</name>
<feature type="domain" description="Protein root UVB sensitive/RUS" evidence="4">
    <location>
        <begin position="109"/>
        <end position="344"/>
    </location>
</feature>
<dbReference type="InterPro" id="IPR054549">
    <property type="entry name" value="UVB_sens_RUS_dom"/>
</dbReference>
<dbReference type="KEGG" id="sre:PTSG_05267"/>
<evidence type="ECO:0000256" key="2">
    <source>
        <dbReference type="SAM" id="MobiDB-lite"/>
    </source>
</evidence>
<evidence type="ECO:0000313" key="6">
    <source>
        <dbReference type="Proteomes" id="UP000007799"/>
    </source>
</evidence>
<dbReference type="PANTHER" id="PTHR12770">
    <property type="entry name" value="RUS1 FAMILY PROTEIN C16ORF58"/>
    <property type="match status" value="1"/>
</dbReference>
<dbReference type="EMBL" id="GL832966">
    <property type="protein sequence ID" value="EGD73559.1"/>
    <property type="molecule type" value="Genomic_DNA"/>
</dbReference>
<reference evidence="5" key="1">
    <citation type="submission" date="2009-08" db="EMBL/GenBank/DDBJ databases">
        <title>Annotation of Salpingoeca rosetta.</title>
        <authorList>
            <consortium name="The Broad Institute Genome Sequencing Platform"/>
            <person name="Russ C."/>
            <person name="Cuomo C."/>
            <person name="Burger G."/>
            <person name="Gray M.W."/>
            <person name="Holland P.W.H."/>
            <person name="King N."/>
            <person name="Lang F.B.F."/>
            <person name="Roger A.J."/>
            <person name="Ruiz-Trillo I."/>
            <person name="Young S.K."/>
            <person name="Zeng Q."/>
            <person name="Gargeya S."/>
            <person name="Alvarado L."/>
            <person name="Berlin A."/>
            <person name="Chapman S.B."/>
            <person name="Chen Z."/>
            <person name="Freedman E."/>
            <person name="Gellesch M."/>
            <person name="Goldberg J."/>
            <person name="Griggs A."/>
            <person name="Gujja S."/>
            <person name="Heilman E."/>
            <person name="Heiman D."/>
            <person name="Howarth C."/>
            <person name="Mehta T."/>
            <person name="Neiman D."/>
            <person name="Pearson M."/>
            <person name="Roberts A."/>
            <person name="Saif S."/>
            <person name="Shea T."/>
            <person name="Shenoy N."/>
            <person name="Sisk P."/>
            <person name="Stolte C."/>
            <person name="Sykes S."/>
            <person name="White J."/>
            <person name="Yandava C."/>
            <person name="Haas B."/>
            <person name="Nusbaum C."/>
            <person name="Birren B."/>
        </authorList>
    </citation>
    <scope>NUCLEOTIDE SEQUENCE [LARGE SCALE GENOMIC DNA]</scope>
    <source>
        <strain evidence="5">ATCC 50818</strain>
    </source>
</reference>
<sequence>MQRSGRLASAVVVLRQYLPGKHVVRVQPRAAAARDGGGLSGKAGDAGGGQYKGRQREDGWNRASTAVVHYVLLERPVTGRDASAAEGATKTTTMKMPSRLALMLSSLTSQPLRTRLEHVFLPRDYRASVSPKFLDYCKWQFVHMTTMTASGVLSMQSLLYAVGVGAGSVPLAAAINWILKDGLGQLGGMLYGSIFGTRFDDDPKRQRFNAVLSLQVSGIVDIITPLFPHHFLLLASVSNFGKNVSYLASSATRAQMNLSFTRTSNLGDVTAKMTSQSIAASVFGTGLGILVSKVTGTEAALLMAAYVPLSLVSIGGNYYSSKFVSLKTFNVQRAEILARHYFTTKVCTPYVAMQGGLDDAQAPLEAIPPPPVVAEAEGIVTAARVYRTPLHVGPNIATLPWQQL</sequence>
<feature type="transmembrane region" description="Helical" evidence="3">
    <location>
        <begin position="157"/>
        <end position="179"/>
    </location>
</feature>
<evidence type="ECO:0000256" key="3">
    <source>
        <dbReference type="SAM" id="Phobius"/>
    </source>
</evidence>
<dbReference type="GeneID" id="16074420"/>
<proteinExistence type="inferred from homology"/>
<dbReference type="OrthoDB" id="19606at2759"/>
<feature type="region of interest" description="Disordered" evidence="2">
    <location>
        <begin position="29"/>
        <end position="58"/>
    </location>
</feature>
<dbReference type="eggNOG" id="KOG4249">
    <property type="taxonomic scope" value="Eukaryota"/>
</dbReference>
<accession>F2U9Y4</accession>
<dbReference type="PANTHER" id="PTHR12770:SF22">
    <property type="entry name" value="PROTEIN ROOT UVB SENSITIVE 1, CHLOROPLASTIC"/>
    <property type="match status" value="1"/>
</dbReference>
<feature type="compositionally biased region" description="Gly residues" evidence="2">
    <location>
        <begin position="35"/>
        <end position="51"/>
    </location>
</feature>
<dbReference type="RefSeq" id="XP_004993841.1">
    <property type="nucleotide sequence ID" value="XM_004993784.1"/>
</dbReference>
<organism evidence="6">
    <name type="scientific">Salpingoeca rosetta (strain ATCC 50818 / BSB-021)</name>
    <dbReference type="NCBI Taxonomy" id="946362"/>
    <lineage>
        <taxon>Eukaryota</taxon>
        <taxon>Choanoflagellata</taxon>
        <taxon>Craspedida</taxon>
        <taxon>Salpingoecidae</taxon>
        <taxon>Salpingoeca</taxon>
    </lineage>
</organism>
<dbReference type="Proteomes" id="UP000007799">
    <property type="component" value="Unassembled WGS sequence"/>
</dbReference>
<keyword evidence="3" id="KW-1133">Transmembrane helix</keyword>